<keyword evidence="2" id="KW-1185">Reference proteome</keyword>
<dbReference type="Proteomes" id="UP000188268">
    <property type="component" value="Unassembled WGS sequence"/>
</dbReference>
<evidence type="ECO:0000313" key="1">
    <source>
        <dbReference type="EMBL" id="OMO86781.1"/>
    </source>
</evidence>
<gene>
    <name evidence="1" type="ORF">CCACVL1_09464</name>
</gene>
<dbReference type="AlphaFoldDB" id="A0A1R3IW20"/>
<name>A0A1R3IW20_COCAP</name>
<organism evidence="1 2">
    <name type="scientific">Corchorus capsularis</name>
    <name type="common">Jute</name>
    <dbReference type="NCBI Taxonomy" id="210143"/>
    <lineage>
        <taxon>Eukaryota</taxon>
        <taxon>Viridiplantae</taxon>
        <taxon>Streptophyta</taxon>
        <taxon>Embryophyta</taxon>
        <taxon>Tracheophyta</taxon>
        <taxon>Spermatophyta</taxon>
        <taxon>Magnoliopsida</taxon>
        <taxon>eudicotyledons</taxon>
        <taxon>Gunneridae</taxon>
        <taxon>Pentapetalae</taxon>
        <taxon>rosids</taxon>
        <taxon>malvids</taxon>
        <taxon>Malvales</taxon>
        <taxon>Malvaceae</taxon>
        <taxon>Grewioideae</taxon>
        <taxon>Apeibeae</taxon>
        <taxon>Corchorus</taxon>
    </lineage>
</organism>
<evidence type="ECO:0000313" key="2">
    <source>
        <dbReference type="Proteomes" id="UP000188268"/>
    </source>
</evidence>
<dbReference type="EMBL" id="AWWV01009393">
    <property type="protein sequence ID" value="OMO86781.1"/>
    <property type="molecule type" value="Genomic_DNA"/>
</dbReference>
<protein>
    <submittedName>
        <fullName evidence="1">Uncharacterized protein</fullName>
    </submittedName>
</protein>
<dbReference type="Gramene" id="OMO86781">
    <property type="protein sequence ID" value="OMO86781"/>
    <property type="gene ID" value="CCACVL1_09464"/>
</dbReference>
<sequence length="64" mass="7444">MIVSVAIRLLRLADRMSIVAREFAESNRPDRPIFGNSIEIRRLFAEAQSPDSPPRQFRFKIEID</sequence>
<proteinExistence type="predicted"/>
<reference evidence="1 2" key="1">
    <citation type="submission" date="2013-09" db="EMBL/GenBank/DDBJ databases">
        <title>Corchorus capsularis genome sequencing.</title>
        <authorList>
            <person name="Alam M."/>
            <person name="Haque M.S."/>
            <person name="Islam M.S."/>
            <person name="Emdad E.M."/>
            <person name="Islam M.M."/>
            <person name="Ahmed B."/>
            <person name="Halim A."/>
            <person name="Hossen Q.M.M."/>
            <person name="Hossain M.Z."/>
            <person name="Ahmed R."/>
            <person name="Khan M.M."/>
            <person name="Islam R."/>
            <person name="Rashid M.M."/>
            <person name="Khan S.A."/>
            <person name="Rahman M.S."/>
            <person name="Alam M."/>
        </authorList>
    </citation>
    <scope>NUCLEOTIDE SEQUENCE [LARGE SCALE GENOMIC DNA]</scope>
    <source>
        <strain evidence="2">cv. CVL-1</strain>
        <tissue evidence="1">Whole seedling</tissue>
    </source>
</reference>
<accession>A0A1R3IW20</accession>
<comment type="caution">
    <text evidence="1">The sequence shown here is derived from an EMBL/GenBank/DDBJ whole genome shotgun (WGS) entry which is preliminary data.</text>
</comment>